<dbReference type="GeneID" id="15804110"/>
<dbReference type="AlphaFoldDB" id="L1LA32"/>
<dbReference type="KEGG" id="beq:BEWA_047520"/>
<dbReference type="eggNOG" id="ENOG502TN6C">
    <property type="taxonomic scope" value="Eukaryota"/>
</dbReference>
<dbReference type="Proteomes" id="UP000031512">
    <property type="component" value="Unassembled WGS sequence"/>
</dbReference>
<protein>
    <recommendedName>
        <fullName evidence="3">HIT-type domain-containing protein</fullName>
    </recommendedName>
</protein>
<evidence type="ECO:0000313" key="2">
    <source>
        <dbReference type="Proteomes" id="UP000031512"/>
    </source>
</evidence>
<organism evidence="1 2">
    <name type="scientific">Theileria equi strain WA</name>
    <dbReference type="NCBI Taxonomy" id="1537102"/>
    <lineage>
        <taxon>Eukaryota</taxon>
        <taxon>Sar</taxon>
        <taxon>Alveolata</taxon>
        <taxon>Apicomplexa</taxon>
        <taxon>Aconoidasida</taxon>
        <taxon>Piroplasmida</taxon>
        <taxon>Theileriidae</taxon>
        <taxon>Theileria</taxon>
    </lineage>
</organism>
<evidence type="ECO:0000313" key="1">
    <source>
        <dbReference type="EMBL" id="EKX72287.1"/>
    </source>
</evidence>
<proteinExistence type="predicted"/>
<name>L1LA32_THEEQ</name>
<dbReference type="STRING" id="1537102.L1LA32"/>
<evidence type="ECO:0008006" key="3">
    <source>
        <dbReference type="Google" id="ProtNLM"/>
    </source>
</evidence>
<dbReference type="RefSeq" id="XP_004831739.1">
    <property type="nucleotide sequence ID" value="XM_004831682.1"/>
</dbReference>
<dbReference type="OrthoDB" id="18412at2759"/>
<accession>L1LA32</accession>
<dbReference type="VEuPathDB" id="PiroplasmaDB:BEWA_047520"/>
<dbReference type="EMBL" id="ACOU01000007">
    <property type="protein sequence ID" value="EKX72287.1"/>
    <property type="molecule type" value="Genomic_DNA"/>
</dbReference>
<keyword evidence="2" id="KW-1185">Reference proteome</keyword>
<gene>
    <name evidence="1" type="ORF">BEWA_047520</name>
</gene>
<comment type="caution">
    <text evidence="1">The sequence shown here is derived from an EMBL/GenBank/DDBJ whole genome shotgun (WGS) entry which is preliminary data.</text>
</comment>
<sequence length="136" mass="15623">MEQKCHECGSENGKYRFKCCPNTFCSIACFKAHKCTEDPSYRAMRAQKHSMEPKPKPRGKEWITGLTESQMAVIRGDERMRGYLKNDTLRRVLTKIANSEDPVGTTSLFMGDQYFSDFITYTLKIINRDDSSATNM</sequence>
<reference evidence="1 2" key="1">
    <citation type="journal article" date="2012" name="BMC Genomics">
        <title>Comparative genomic analysis and phylogenetic position of Theileria equi.</title>
        <authorList>
            <person name="Kappmeyer L.S."/>
            <person name="Thiagarajan M."/>
            <person name="Herndon D.R."/>
            <person name="Ramsay J.D."/>
            <person name="Caler E."/>
            <person name="Djikeng A."/>
            <person name="Gillespie J.J."/>
            <person name="Lau A.O."/>
            <person name="Roalson E.H."/>
            <person name="Silva J.C."/>
            <person name="Silva M.G."/>
            <person name="Suarez C.E."/>
            <person name="Ueti M.W."/>
            <person name="Nene V.M."/>
            <person name="Mealey R.H."/>
            <person name="Knowles D.P."/>
            <person name="Brayton K.A."/>
        </authorList>
    </citation>
    <scope>NUCLEOTIDE SEQUENCE [LARGE SCALE GENOMIC DNA]</scope>
    <source>
        <strain evidence="1 2">WA</strain>
    </source>
</reference>